<organism evidence="2">
    <name type="scientific">Selaginella moellendorffii</name>
    <name type="common">Spikemoss</name>
    <dbReference type="NCBI Taxonomy" id="88036"/>
    <lineage>
        <taxon>Eukaryota</taxon>
        <taxon>Viridiplantae</taxon>
        <taxon>Streptophyta</taxon>
        <taxon>Embryophyta</taxon>
        <taxon>Tracheophyta</taxon>
        <taxon>Lycopodiopsida</taxon>
        <taxon>Selaginellales</taxon>
        <taxon>Selaginellaceae</taxon>
        <taxon>Selaginella</taxon>
    </lineage>
</organism>
<protein>
    <submittedName>
        <fullName evidence="1">Uncharacterized protein</fullName>
    </submittedName>
</protein>
<evidence type="ECO:0000313" key="2">
    <source>
        <dbReference type="Proteomes" id="UP000001514"/>
    </source>
</evidence>
<name>D8T3G7_SELML</name>
<accession>D8T3G7</accession>
<dbReference type="EMBL" id="GL377669">
    <property type="protein sequence ID" value="EFJ08858.1"/>
    <property type="molecule type" value="Genomic_DNA"/>
</dbReference>
<dbReference type="AlphaFoldDB" id="D8T3G7"/>
<dbReference type="KEGG" id="smo:SELMODRAFT_428628"/>
<dbReference type="Gramene" id="EFJ08858">
    <property type="protein sequence ID" value="EFJ08858"/>
    <property type="gene ID" value="SELMODRAFT_428628"/>
</dbReference>
<proteinExistence type="predicted"/>
<dbReference type="HOGENOM" id="CLU_156877_0_0_1"/>
<dbReference type="Proteomes" id="UP000001514">
    <property type="component" value="Unassembled WGS sequence"/>
</dbReference>
<dbReference type="InParanoid" id="D8T3G7"/>
<reference evidence="1 2" key="1">
    <citation type="journal article" date="2011" name="Science">
        <title>The Selaginella genome identifies genetic changes associated with the evolution of vascular plants.</title>
        <authorList>
            <person name="Banks J.A."/>
            <person name="Nishiyama T."/>
            <person name="Hasebe M."/>
            <person name="Bowman J.L."/>
            <person name="Gribskov M."/>
            <person name="dePamphilis C."/>
            <person name="Albert V.A."/>
            <person name="Aono N."/>
            <person name="Aoyama T."/>
            <person name="Ambrose B.A."/>
            <person name="Ashton N.W."/>
            <person name="Axtell M.J."/>
            <person name="Barker E."/>
            <person name="Barker M.S."/>
            <person name="Bennetzen J.L."/>
            <person name="Bonawitz N.D."/>
            <person name="Chapple C."/>
            <person name="Cheng C."/>
            <person name="Correa L.G."/>
            <person name="Dacre M."/>
            <person name="DeBarry J."/>
            <person name="Dreyer I."/>
            <person name="Elias M."/>
            <person name="Engstrom E.M."/>
            <person name="Estelle M."/>
            <person name="Feng L."/>
            <person name="Finet C."/>
            <person name="Floyd S.K."/>
            <person name="Frommer W.B."/>
            <person name="Fujita T."/>
            <person name="Gramzow L."/>
            <person name="Gutensohn M."/>
            <person name="Harholt J."/>
            <person name="Hattori M."/>
            <person name="Heyl A."/>
            <person name="Hirai T."/>
            <person name="Hiwatashi Y."/>
            <person name="Ishikawa M."/>
            <person name="Iwata M."/>
            <person name="Karol K.G."/>
            <person name="Koehler B."/>
            <person name="Kolukisaoglu U."/>
            <person name="Kubo M."/>
            <person name="Kurata T."/>
            <person name="Lalonde S."/>
            <person name="Li K."/>
            <person name="Li Y."/>
            <person name="Litt A."/>
            <person name="Lyons E."/>
            <person name="Manning G."/>
            <person name="Maruyama T."/>
            <person name="Michael T.P."/>
            <person name="Mikami K."/>
            <person name="Miyazaki S."/>
            <person name="Morinaga S."/>
            <person name="Murata T."/>
            <person name="Mueller-Roeber B."/>
            <person name="Nelson D.R."/>
            <person name="Obara M."/>
            <person name="Oguri Y."/>
            <person name="Olmstead R.G."/>
            <person name="Onodera N."/>
            <person name="Petersen B.L."/>
            <person name="Pils B."/>
            <person name="Prigge M."/>
            <person name="Rensing S.A."/>
            <person name="Riano-Pachon D.M."/>
            <person name="Roberts A.W."/>
            <person name="Sato Y."/>
            <person name="Scheller H.V."/>
            <person name="Schulz B."/>
            <person name="Schulz C."/>
            <person name="Shakirov E.V."/>
            <person name="Shibagaki N."/>
            <person name="Shinohara N."/>
            <person name="Shippen D.E."/>
            <person name="Soerensen I."/>
            <person name="Sotooka R."/>
            <person name="Sugimoto N."/>
            <person name="Sugita M."/>
            <person name="Sumikawa N."/>
            <person name="Tanurdzic M."/>
            <person name="Theissen G."/>
            <person name="Ulvskov P."/>
            <person name="Wakazuki S."/>
            <person name="Weng J.K."/>
            <person name="Willats W.W."/>
            <person name="Wipf D."/>
            <person name="Wolf P.G."/>
            <person name="Yang L."/>
            <person name="Zimmer A.D."/>
            <person name="Zhu Q."/>
            <person name="Mitros T."/>
            <person name="Hellsten U."/>
            <person name="Loque D."/>
            <person name="Otillar R."/>
            <person name="Salamov A."/>
            <person name="Schmutz J."/>
            <person name="Shapiro H."/>
            <person name="Lindquist E."/>
            <person name="Lucas S."/>
            <person name="Rokhsar D."/>
            <person name="Grigoriev I.V."/>
        </authorList>
    </citation>
    <scope>NUCLEOTIDE SEQUENCE [LARGE SCALE GENOMIC DNA]</scope>
</reference>
<keyword evidence="2" id="KW-1185">Reference proteome</keyword>
<evidence type="ECO:0000313" key="1">
    <source>
        <dbReference type="EMBL" id="EFJ08858.1"/>
    </source>
</evidence>
<gene>
    <name evidence="1" type="ORF">SELMODRAFT_428628</name>
</gene>
<sequence>MPSKRPLTFHSTCGIVNRPSDHNSVLSKGCQALKISTQIDLKSILPFSRSTCIIHLIGVKVKLIDSEFPLFKEDNQLCAGLQVAGSPMGLYKHGVIICDKCYAVH</sequence>